<evidence type="ECO:0000313" key="2">
    <source>
        <dbReference type="EMBL" id="RRJ31480.1"/>
    </source>
</evidence>
<sequence>MDVVDDENTYSTRRDVLKLGGTVAGVALGGSAVGVGWAKADRSHDSSRPKAKREWISTWTASPHAPSTSLGDYREGFVDRTLRSIVPVSRGGDGIRVRLTNRYGDQAARFSNVTVGIREARATLAPGSLRPVTFSGNRSVTVRAGTKVLSDPIDLAVAPEQDLAVNLYAGESTGPPTAHQSARKTSYIAAGDHTAHRSGSDFSETTTSWFFLEGIEVTAKQRESTVVCFGDSITDSLYPNYLARRLNNHPSIPKAVVNAGIGGNRVLTDSPPDSGFGESAIARFDHDVLAQTGASDVIFLEGINDIGFGANNPAASVSAEEIIRGHKQIISRAHAAGLDIFGATLTPFVGAPYYSQRGGEKRRAVNEFIRTSNEYDGVIDLDKALRDPERPRRLRPEYDSGDHLHPSDAGYRAMANAVDLSLLKR</sequence>
<dbReference type="GO" id="GO:0016787">
    <property type="term" value="F:hydrolase activity"/>
    <property type="evidence" value="ECO:0007669"/>
    <property type="project" value="UniProtKB-KW"/>
</dbReference>
<accession>A0A3P3RFE2</accession>
<dbReference type="InterPro" id="IPR036514">
    <property type="entry name" value="SGNH_hydro_sf"/>
</dbReference>
<dbReference type="CDD" id="cd01830">
    <property type="entry name" value="XynE_like"/>
    <property type="match status" value="1"/>
</dbReference>
<dbReference type="InterPro" id="IPR013830">
    <property type="entry name" value="SGNH_hydro"/>
</dbReference>
<dbReference type="PANTHER" id="PTHR43784">
    <property type="entry name" value="GDSL-LIKE LIPASE/ACYLHYDROLASE, PUTATIVE (AFU_ORTHOLOGUE AFUA_2G00820)-RELATED"/>
    <property type="match status" value="1"/>
</dbReference>
<dbReference type="PROSITE" id="PS51318">
    <property type="entry name" value="TAT"/>
    <property type="match status" value="1"/>
</dbReference>
<keyword evidence="3" id="KW-1185">Reference proteome</keyword>
<dbReference type="Pfam" id="PF13472">
    <property type="entry name" value="Lipase_GDSL_2"/>
    <property type="match status" value="1"/>
</dbReference>
<feature type="domain" description="SGNH hydrolase-type esterase" evidence="1">
    <location>
        <begin position="228"/>
        <end position="413"/>
    </location>
</feature>
<protein>
    <submittedName>
        <fullName evidence="2">SGNH/GDSL hydrolase family protein</fullName>
    </submittedName>
</protein>
<dbReference type="SUPFAM" id="SSF52266">
    <property type="entry name" value="SGNH hydrolase"/>
    <property type="match status" value="1"/>
</dbReference>
<dbReference type="PANTHER" id="PTHR43784:SF2">
    <property type="entry name" value="GDSL-LIKE LIPASE_ACYLHYDROLASE, PUTATIVE (AFU_ORTHOLOGUE AFUA_2G00820)-RELATED"/>
    <property type="match status" value="1"/>
</dbReference>
<organism evidence="2 3">
    <name type="scientific">Halocatena pleomorpha</name>
    <dbReference type="NCBI Taxonomy" id="1785090"/>
    <lineage>
        <taxon>Archaea</taxon>
        <taxon>Methanobacteriati</taxon>
        <taxon>Methanobacteriota</taxon>
        <taxon>Stenosarchaea group</taxon>
        <taxon>Halobacteria</taxon>
        <taxon>Halobacteriales</taxon>
        <taxon>Natronomonadaceae</taxon>
        <taxon>Halocatena</taxon>
    </lineage>
</organism>
<dbReference type="Gene3D" id="3.40.50.1110">
    <property type="entry name" value="SGNH hydrolase"/>
    <property type="match status" value="1"/>
</dbReference>
<gene>
    <name evidence="2" type="ORF">EIK79_07135</name>
</gene>
<dbReference type="EMBL" id="RRCH01000014">
    <property type="protein sequence ID" value="RRJ31480.1"/>
    <property type="molecule type" value="Genomic_DNA"/>
</dbReference>
<dbReference type="AlphaFoldDB" id="A0A3P3RFE2"/>
<comment type="caution">
    <text evidence="2">The sequence shown here is derived from an EMBL/GenBank/DDBJ whole genome shotgun (WGS) entry which is preliminary data.</text>
</comment>
<keyword evidence="2" id="KW-0378">Hydrolase</keyword>
<evidence type="ECO:0000313" key="3">
    <source>
        <dbReference type="Proteomes" id="UP000282322"/>
    </source>
</evidence>
<dbReference type="Proteomes" id="UP000282322">
    <property type="component" value="Unassembled WGS sequence"/>
</dbReference>
<name>A0A3P3RFE2_9EURY</name>
<reference evidence="2 3" key="1">
    <citation type="submission" date="2018-11" db="EMBL/GenBank/DDBJ databases">
        <title>Taxonoimc description of Halomarina strain SPP-AMP-1.</title>
        <authorList>
            <person name="Pal Y."/>
            <person name="Srinivasana K."/>
            <person name="Verma A."/>
            <person name="Kumar P."/>
        </authorList>
    </citation>
    <scope>NUCLEOTIDE SEQUENCE [LARGE SCALE GENOMIC DNA]</scope>
    <source>
        <strain evidence="2 3">SPP-AMP-1</strain>
    </source>
</reference>
<evidence type="ECO:0000259" key="1">
    <source>
        <dbReference type="Pfam" id="PF13472"/>
    </source>
</evidence>
<proteinExistence type="predicted"/>
<dbReference type="InterPro" id="IPR053140">
    <property type="entry name" value="GDSL_Rv0518-like"/>
</dbReference>
<dbReference type="InterPro" id="IPR006311">
    <property type="entry name" value="TAT_signal"/>
</dbReference>